<reference evidence="2 3" key="1">
    <citation type="submission" date="2022-05" db="EMBL/GenBank/DDBJ databases">
        <authorList>
            <person name="Jo J.-H."/>
            <person name="Im W.-T."/>
        </authorList>
    </citation>
    <scope>NUCLEOTIDE SEQUENCE [LARGE SCALE GENOMIC DNA]</scope>
    <source>
        <strain evidence="2 3">NSE70-1</strain>
    </source>
</reference>
<dbReference type="EMBL" id="JAMGBA010000001">
    <property type="protein sequence ID" value="MCL6697978.1"/>
    <property type="molecule type" value="Genomic_DNA"/>
</dbReference>
<gene>
    <name evidence="2" type="ORF">LZ496_04155</name>
</gene>
<protein>
    <submittedName>
        <fullName evidence="2">Tad domain-containing protein</fullName>
    </submittedName>
</protein>
<evidence type="ECO:0000313" key="2">
    <source>
        <dbReference type="EMBL" id="MCL6697978.1"/>
    </source>
</evidence>
<accession>A0ABT0RSI9</accession>
<comment type="caution">
    <text evidence="2">The sequence shown here is derived from an EMBL/GenBank/DDBJ whole genome shotgun (WGS) entry which is preliminary data.</text>
</comment>
<dbReference type="RefSeq" id="WP_249903325.1">
    <property type="nucleotide sequence ID" value="NZ_JAMGBA010000001.1"/>
</dbReference>
<keyword evidence="3" id="KW-1185">Reference proteome</keyword>
<name>A0ABT0RSI9_9SPHN</name>
<feature type="domain" description="Putative Flp pilus-assembly TadG-like N-terminal" evidence="1">
    <location>
        <begin position="14"/>
        <end position="59"/>
    </location>
</feature>
<evidence type="ECO:0000259" key="1">
    <source>
        <dbReference type="Pfam" id="PF13400"/>
    </source>
</evidence>
<sequence length="456" mass="46629">MLKAFKKLWNDDRGNALILFGASLPLLVGAAGIATDTIQWTLWKRQLQRAADSGAIAGVYTRLNTDTEAAVRAAVNADLAINNHVGIALQSGFPAVTLPADDGDKEKQVRVVLQLSKALPFSSMFMEAAPNIVATATAASVPGGDQYCVIGLDKSASVTGVEISGSTFLDLGNCSLIANSKHKDKAASNGTSGNGQAGSGSYVKAASLAASGGVQYSNNWKVSDYDPNSPPADDPFAGVPSPTSCSKTVTISANANQGYPYDRTVAGGDVAGETVCLVGGGNGQNANTVAVKGAIKLQTGVTYVLNGQNLSMTDTSASLTCGGCTIAMTNFTNPANTGNIKITGGTVNLTAPTTGTYKGIAIYQDRLASDSGQKAQNHINGNSGQSITGAIYIPGRSILYNGGGNYVADSTVEGACMMLVAKRVEFGGNSKVKALDECETAGLPAPKAGKRVRLVA</sequence>
<proteinExistence type="predicted"/>
<organism evidence="2 3">
    <name type="scientific">Sphingomonas caseinilyticus</name>
    <dbReference type="NCBI Taxonomy" id="2908205"/>
    <lineage>
        <taxon>Bacteria</taxon>
        <taxon>Pseudomonadati</taxon>
        <taxon>Pseudomonadota</taxon>
        <taxon>Alphaproteobacteria</taxon>
        <taxon>Sphingomonadales</taxon>
        <taxon>Sphingomonadaceae</taxon>
        <taxon>Sphingomonas</taxon>
    </lineage>
</organism>
<dbReference type="InterPro" id="IPR028087">
    <property type="entry name" value="Tad_N"/>
</dbReference>
<evidence type="ECO:0000313" key="3">
    <source>
        <dbReference type="Proteomes" id="UP001203410"/>
    </source>
</evidence>
<dbReference type="Pfam" id="PF13400">
    <property type="entry name" value="Tad"/>
    <property type="match status" value="1"/>
</dbReference>
<dbReference type="Proteomes" id="UP001203410">
    <property type="component" value="Unassembled WGS sequence"/>
</dbReference>